<protein>
    <submittedName>
        <fullName evidence="2">Uncharacterized protein</fullName>
    </submittedName>
</protein>
<dbReference type="Proteomes" id="UP000076962">
    <property type="component" value="Unassembled WGS sequence"/>
</dbReference>
<sequence length="84" mass="9518">MQGVPCTHKESFMTKTASIIWLVLCTLAFFIGYNLHPQTSESTTSTASPAKTFHWKMVTTWPPNFPIFQTGVKPLAKDLEMWLV</sequence>
<keyword evidence="1" id="KW-1133">Transmembrane helix</keyword>
<comment type="caution">
    <text evidence="2">The sequence shown here is derived from an EMBL/GenBank/DDBJ whole genome shotgun (WGS) entry which is preliminary data.</text>
</comment>
<dbReference type="EMBL" id="LUTY01002566">
    <property type="protein sequence ID" value="OAD20056.1"/>
    <property type="molecule type" value="Genomic_DNA"/>
</dbReference>
<organism evidence="2 3">
    <name type="scientific">Candidatus Thiomargarita nelsonii</name>
    <dbReference type="NCBI Taxonomy" id="1003181"/>
    <lineage>
        <taxon>Bacteria</taxon>
        <taxon>Pseudomonadati</taxon>
        <taxon>Pseudomonadota</taxon>
        <taxon>Gammaproteobacteria</taxon>
        <taxon>Thiotrichales</taxon>
        <taxon>Thiotrichaceae</taxon>
        <taxon>Thiomargarita</taxon>
    </lineage>
</organism>
<name>A0A176RWG1_9GAMM</name>
<reference evidence="2 3" key="1">
    <citation type="submission" date="2016-05" db="EMBL/GenBank/DDBJ databases">
        <title>Single-cell genome of chain-forming Candidatus Thiomargarita nelsonii and comparison to other large sulfur-oxidizing bacteria.</title>
        <authorList>
            <person name="Winkel M."/>
            <person name="Salman V."/>
            <person name="Woyke T."/>
            <person name="Schulz-Vogt H."/>
            <person name="Richter M."/>
            <person name="Flood B."/>
            <person name="Bailey J."/>
            <person name="Amann R."/>
            <person name="Mussmann M."/>
        </authorList>
    </citation>
    <scope>NUCLEOTIDE SEQUENCE [LARGE SCALE GENOMIC DNA]</scope>
    <source>
        <strain evidence="2 3">THI036</strain>
    </source>
</reference>
<proteinExistence type="predicted"/>
<keyword evidence="1" id="KW-0812">Transmembrane</keyword>
<feature type="transmembrane region" description="Helical" evidence="1">
    <location>
        <begin position="12"/>
        <end position="33"/>
    </location>
</feature>
<keyword evidence="1" id="KW-0472">Membrane</keyword>
<evidence type="ECO:0000256" key="1">
    <source>
        <dbReference type="SAM" id="Phobius"/>
    </source>
</evidence>
<keyword evidence="3" id="KW-1185">Reference proteome</keyword>
<gene>
    <name evidence="2" type="ORF">THIOM_004261</name>
</gene>
<dbReference type="PATRIC" id="fig|1003181.4.peg.5619"/>
<dbReference type="AlphaFoldDB" id="A0A176RWG1"/>
<evidence type="ECO:0000313" key="3">
    <source>
        <dbReference type="Proteomes" id="UP000076962"/>
    </source>
</evidence>
<evidence type="ECO:0000313" key="2">
    <source>
        <dbReference type="EMBL" id="OAD20056.1"/>
    </source>
</evidence>
<accession>A0A176RWG1</accession>